<evidence type="ECO:0000256" key="8">
    <source>
        <dbReference type="HAMAP-Rule" id="MF_00360"/>
    </source>
</evidence>
<protein>
    <recommendedName>
        <fullName evidence="7 8">Small ribosomal subunit protein bS6</fullName>
    </recommendedName>
</protein>
<evidence type="ECO:0000256" key="5">
    <source>
        <dbReference type="ARBA" id="ARBA00023274"/>
    </source>
</evidence>
<evidence type="ECO:0000256" key="7">
    <source>
        <dbReference type="ARBA" id="ARBA00035294"/>
    </source>
</evidence>
<gene>
    <name evidence="8 9" type="primary">rpsF</name>
    <name evidence="9" type="ORF">RQL39_00105</name>
</gene>
<dbReference type="InterPro" id="IPR014717">
    <property type="entry name" value="Transl_elong_EF1B/ribsomal_bS6"/>
</dbReference>
<evidence type="ECO:0000313" key="9">
    <source>
        <dbReference type="EMBL" id="WWR11567.1"/>
    </source>
</evidence>
<comment type="similarity">
    <text evidence="1 8">Belongs to the bacterial ribosomal protein bS6 family.</text>
</comment>
<keyword evidence="4 8" id="KW-0689">Ribosomal protein</keyword>
<dbReference type="GO" id="GO:0005840">
    <property type="term" value="C:ribosome"/>
    <property type="evidence" value="ECO:0007669"/>
    <property type="project" value="UniProtKB-KW"/>
</dbReference>
<dbReference type="Pfam" id="PF01250">
    <property type="entry name" value="Ribosomal_S6"/>
    <property type="match status" value="1"/>
</dbReference>
<evidence type="ECO:0000256" key="6">
    <source>
        <dbReference type="ARBA" id="ARBA00035104"/>
    </source>
</evidence>
<evidence type="ECO:0000256" key="1">
    <source>
        <dbReference type="ARBA" id="ARBA00009512"/>
    </source>
</evidence>
<name>A0ABZ2GVT6_9GAMM</name>
<dbReference type="PROSITE" id="PS01048">
    <property type="entry name" value="RIBOSOMAL_S6"/>
    <property type="match status" value="1"/>
</dbReference>
<dbReference type="Gene3D" id="3.30.70.60">
    <property type="match status" value="1"/>
</dbReference>
<evidence type="ECO:0000256" key="3">
    <source>
        <dbReference type="ARBA" id="ARBA00022884"/>
    </source>
</evidence>
<dbReference type="InterPro" id="IPR000529">
    <property type="entry name" value="Ribosomal_bS6"/>
</dbReference>
<evidence type="ECO:0000256" key="4">
    <source>
        <dbReference type="ARBA" id="ARBA00022980"/>
    </source>
</evidence>
<accession>A0ABZ2GVT6</accession>
<keyword evidence="10" id="KW-1185">Reference proteome</keyword>
<dbReference type="InterPro" id="IPR020815">
    <property type="entry name" value="Ribosomal_bS6_CS"/>
</dbReference>
<dbReference type="SUPFAM" id="SSF54995">
    <property type="entry name" value="Ribosomal protein S6"/>
    <property type="match status" value="1"/>
</dbReference>
<evidence type="ECO:0000256" key="2">
    <source>
        <dbReference type="ARBA" id="ARBA00022730"/>
    </source>
</evidence>
<organism evidence="9 10">
    <name type="scientific">Candidatus Legionella polyplacis</name>
    <dbReference type="NCBI Taxonomy" id="2005262"/>
    <lineage>
        <taxon>Bacteria</taxon>
        <taxon>Pseudomonadati</taxon>
        <taxon>Pseudomonadota</taxon>
        <taxon>Gammaproteobacteria</taxon>
        <taxon>Legionellales</taxon>
        <taxon>Legionellaceae</taxon>
        <taxon>Legionella</taxon>
    </lineage>
</organism>
<dbReference type="CDD" id="cd00473">
    <property type="entry name" value="bS6"/>
    <property type="match status" value="1"/>
</dbReference>
<sequence>MNNIYSLVNITLFKNIEYINNMRYYELVILIHPDKSDQLIHIVDKYEKIVLESNGEICYKEDCGRRQLAYTIRNVYKANYYLLYIRCDKKVINNIQNILKFDGNIIRFLIIKKDRVIKVPSFLSKKDNYI</sequence>
<proteinExistence type="inferred from homology"/>
<dbReference type="PANTHER" id="PTHR21011:SF1">
    <property type="entry name" value="SMALL RIBOSOMAL SUBUNIT PROTEIN BS6M"/>
    <property type="match status" value="1"/>
</dbReference>
<dbReference type="RefSeq" id="WP_338516129.1">
    <property type="nucleotide sequence ID" value="NZ_CP135137.1"/>
</dbReference>
<dbReference type="PANTHER" id="PTHR21011">
    <property type="entry name" value="MITOCHONDRIAL 28S RIBOSOMAL PROTEIN S6"/>
    <property type="match status" value="1"/>
</dbReference>
<keyword evidence="3 8" id="KW-0694">RNA-binding</keyword>
<dbReference type="NCBIfam" id="TIGR00166">
    <property type="entry name" value="S6"/>
    <property type="match status" value="1"/>
</dbReference>
<dbReference type="HAMAP" id="MF_00360">
    <property type="entry name" value="Ribosomal_bS6"/>
    <property type="match status" value="1"/>
</dbReference>
<keyword evidence="2 8" id="KW-0699">rRNA-binding</keyword>
<evidence type="ECO:0000313" key="10">
    <source>
        <dbReference type="Proteomes" id="UP001368618"/>
    </source>
</evidence>
<dbReference type="EMBL" id="CP135137">
    <property type="protein sequence ID" value="WWR11567.1"/>
    <property type="molecule type" value="Genomic_DNA"/>
</dbReference>
<reference evidence="9" key="1">
    <citation type="submission" date="2023-09" db="EMBL/GenBank/DDBJ databases">
        <title>Genomes of two closely related lineages of the louse Polyplax serrata with different host specificities.</title>
        <authorList>
            <person name="Martinu J."/>
            <person name="Tarabai H."/>
            <person name="Stefka J."/>
            <person name="Hypsa V."/>
        </authorList>
    </citation>
    <scope>NUCLEOTIDE SEQUENCE [LARGE SCALE GENOMIC DNA]</scope>
    <source>
        <strain evidence="9">98ZLc_SE</strain>
    </source>
</reference>
<comment type="function">
    <text evidence="6 8">Binds together with bS18 to 16S ribosomal RNA.</text>
</comment>
<keyword evidence="5 8" id="KW-0687">Ribonucleoprotein</keyword>
<dbReference type="Proteomes" id="UP001368618">
    <property type="component" value="Chromosome"/>
</dbReference>
<dbReference type="InterPro" id="IPR020814">
    <property type="entry name" value="Ribosomal_S6_plastid/chlpt"/>
</dbReference>
<dbReference type="InterPro" id="IPR035980">
    <property type="entry name" value="Ribosomal_bS6_sf"/>
</dbReference>